<reference evidence="1 2" key="1">
    <citation type="submission" date="2013-02" db="EMBL/GenBank/DDBJ databases">
        <title>The Genome Sequence of Acinetobacter sp. NIPH 3623.</title>
        <authorList>
            <consortium name="The Broad Institute Genome Sequencing Platform"/>
            <consortium name="The Broad Institute Genome Sequencing Center for Infectious Disease"/>
            <person name="Cerqueira G."/>
            <person name="Feldgarden M."/>
            <person name="Courvalin P."/>
            <person name="Perichon B."/>
            <person name="Grillot-Courvalin C."/>
            <person name="Clermont D."/>
            <person name="Rocha E."/>
            <person name="Yoon E.-J."/>
            <person name="Nemec A."/>
            <person name="Walker B."/>
            <person name="Young S.K."/>
            <person name="Zeng Q."/>
            <person name="Gargeya S."/>
            <person name="Fitzgerald M."/>
            <person name="Haas B."/>
            <person name="Abouelleil A."/>
            <person name="Alvarado L."/>
            <person name="Arachchi H.M."/>
            <person name="Berlin A.M."/>
            <person name="Chapman S.B."/>
            <person name="Dewar J."/>
            <person name="Goldberg J."/>
            <person name="Griggs A."/>
            <person name="Gujja S."/>
            <person name="Hansen M."/>
            <person name="Howarth C."/>
            <person name="Imamovic A."/>
            <person name="Larimer J."/>
            <person name="McCowan C."/>
            <person name="Murphy C."/>
            <person name="Neiman D."/>
            <person name="Pearson M."/>
            <person name="Priest M."/>
            <person name="Roberts A."/>
            <person name="Saif S."/>
            <person name="Shea T."/>
            <person name="Sisk P."/>
            <person name="Sykes S."/>
            <person name="Wortman J."/>
            <person name="Nusbaum C."/>
            <person name="Birren B."/>
        </authorList>
    </citation>
    <scope>NUCLEOTIDE SEQUENCE [LARGE SCALE GENOMIC DNA]</scope>
    <source>
        <strain evidence="1 2">NIPH 3623</strain>
    </source>
</reference>
<evidence type="ECO:0000313" key="2">
    <source>
        <dbReference type="Proteomes" id="UP000013200"/>
    </source>
</evidence>
<keyword evidence="2" id="KW-1185">Reference proteome</keyword>
<protein>
    <submittedName>
        <fullName evidence="1">Uncharacterized protein</fullName>
    </submittedName>
</protein>
<accession>N9R694</accession>
<gene>
    <name evidence="1" type="ORF">F888_02031</name>
</gene>
<name>N9R694_9GAMM</name>
<dbReference type="EMBL" id="APSA01000006">
    <property type="protein sequence ID" value="ENX37851.1"/>
    <property type="molecule type" value="Genomic_DNA"/>
</dbReference>
<dbReference type="STRING" id="1217698.F888_02031"/>
<dbReference type="Proteomes" id="UP000013200">
    <property type="component" value="Unassembled WGS sequence"/>
</dbReference>
<comment type="caution">
    <text evidence="1">The sequence shown here is derived from an EMBL/GenBank/DDBJ whole genome shotgun (WGS) entry which is preliminary data.</text>
</comment>
<dbReference type="AlphaFoldDB" id="N9R694"/>
<proteinExistence type="predicted"/>
<dbReference type="HOGENOM" id="CLU_3401723_0_0_6"/>
<evidence type="ECO:0000313" key="1">
    <source>
        <dbReference type="EMBL" id="ENX37851.1"/>
    </source>
</evidence>
<organism evidence="1 2">
    <name type="scientific">Acinetobacter courvalinii</name>
    <dbReference type="NCBI Taxonomy" id="280147"/>
    <lineage>
        <taxon>Bacteria</taxon>
        <taxon>Pseudomonadati</taxon>
        <taxon>Pseudomonadota</taxon>
        <taxon>Gammaproteobacteria</taxon>
        <taxon>Moraxellales</taxon>
        <taxon>Moraxellaceae</taxon>
        <taxon>Acinetobacter</taxon>
    </lineage>
</organism>
<sequence length="30" mass="3623">MNVYLLTLLMLLSLCDLKRKNQRVILKYII</sequence>